<proteinExistence type="predicted"/>
<organism evidence="1 2">
    <name type="scientific">Melia azedarach</name>
    <name type="common">Chinaberry tree</name>
    <dbReference type="NCBI Taxonomy" id="155640"/>
    <lineage>
        <taxon>Eukaryota</taxon>
        <taxon>Viridiplantae</taxon>
        <taxon>Streptophyta</taxon>
        <taxon>Embryophyta</taxon>
        <taxon>Tracheophyta</taxon>
        <taxon>Spermatophyta</taxon>
        <taxon>Magnoliopsida</taxon>
        <taxon>eudicotyledons</taxon>
        <taxon>Gunneridae</taxon>
        <taxon>Pentapetalae</taxon>
        <taxon>rosids</taxon>
        <taxon>malvids</taxon>
        <taxon>Sapindales</taxon>
        <taxon>Meliaceae</taxon>
        <taxon>Melia</taxon>
    </lineage>
</organism>
<protein>
    <submittedName>
        <fullName evidence="1">Transcription repressor OFP8-like</fullName>
    </submittedName>
</protein>
<reference evidence="1 2" key="1">
    <citation type="journal article" date="2023" name="Science">
        <title>Complex scaffold remodeling in plant triterpene biosynthesis.</title>
        <authorList>
            <person name="De La Pena R."/>
            <person name="Hodgson H."/>
            <person name="Liu J.C."/>
            <person name="Stephenson M.J."/>
            <person name="Martin A.C."/>
            <person name="Owen C."/>
            <person name="Harkess A."/>
            <person name="Leebens-Mack J."/>
            <person name="Jimenez L.E."/>
            <person name="Osbourn A."/>
            <person name="Sattely E.S."/>
        </authorList>
    </citation>
    <scope>NUCLEOTIDE SEQUENCE [LARGE SCALE GENOMIC DNA]</scope>
    <source>
        <strain evidence="2">cv. JPN11</strain>
        <tissue evidence="1">Leaf</tissue>
    </source>
</reference>
<name>A0ACC1XAL2_MELAZ</name>
<gene>
    <name evidence="1" type="ORF">OWV82_018372</name>
</gene>
<accession>A0ACC1XAL2</accession>
<keyword evidence="2" id="KW-1185">Reference proteome</keyword>
<dbReference type="EMBL" id="CM051403">
    <property type="protein sequence ID" value="KAJ4708427.1"/>
    <property type="molecule type" value="Genomic_DNA"/>
</dbReference>
<dbReference type="Proteomes" id="UP001164539">
    <property type="component" value="Chromosome 10"/>
</dbReference>
<evidence type="ECO:0000313" key="2">
    <source>
        <dbReference type="Proteomes" id="UP001164539"/>
    </source>
</evidence>
<sequence length="305" mass="35621">MENRFKLRISRMFRSSFGSCRSRNTSDVLEKAVFTPQNHKNFRMIEPLSPKPRPFPSICRPRCPETRHMIIDHTCIEYESAPRRKVSEQYSPFALTTSNGRMCPPASPISPLNPYYESKDQFEFRDRDKKKDSVKNKKKKRTRNARKTKKRSDNMCIFSSSSQESFNYTGWWSSTDDEKEDETETLFSSRSLSSDSSESLRRRCGHKRQGTRSRKAASKSSDQIGILPLSEGKVKDSFAVVKRSSDPYNDFRTSMVEMIVEKQIFAAKDLEQLLQCFLSLNSYHHHRIILEVFTEIWEALFSNWC</sequence>
<evidence type="ECO:0000313" key="1">
    <source>
        <dbReference type="EMBL" id="KAJ4708427.1"/>
    </source>
</evidence>
<comment type="caution">
    <text evidence="1">The sequence shown here is derived from an EMBL/GenBank/DDBJ whole genome shotgun (WGS) entry which is preliminary data.</text>
</comment>